<accession>A0ABW1VIK6</accession>
<sequence length="123" mass="12748">MASLVLVAGTAVPTNVSGESPVTIGEFGHFGAGASAGVAGTLRLNGKLHDGGSSDPVIDERGSFFRSYPTVALPTGDYEYQVLAAGELNPSDESFIGPRGGCQFMCKPRPRPKEEATGVQEFS</sequence>
<gene>
    <name evidence="1" type="ORF">ACFQB0_12115</name>
</gene>
<evidence type="ECO:0000313" key="2">
    <source>
        <dbReference type="Proteomes" id="UP001596306"/>
    </source>
</evidence>
<proteinExistence type="predicted"/>
<protein>
    <submittedName>
        <fullName evidence="1">Uncharacterized protein</fullName>
    </submittedName>
</protein>
<organism evidence="1 2">
    <name type="scientific">Luethyella okanaganae</name>
    <dbReference type="NCBI Taxonomy" id="69372"/>
    <lineage>
        <taxon>Bacteria</taxon>
        <taxon>Bacillati</taxon>
        <taxon>Actinomycetota</taxon>
        <taxon>Actinomycetes</taxon>
        <taxon>Micrococcales</taxon>
        <taxon>Microbacteriaceae</taxon>
        <taxon>Luethyella</taxon>
    </lineage>
</organism>
<name>A0ABW1VIK6_9MICO</name>
<dbReference type="Proteomes" id="UP001596306">
    <property type="component" value="Unassembled WGS sequence"/>
</dbReference>
<comment type="caution">
    <text evidence="1">The sequence shown here is derived from an EMBL/GenBank/DDBJ whole genome shotgun (WGS) entry which is preliminary data.</text>
</comment>
<reference evidence="2" key="1">
    <citation type="journal article" date="2019" name="Int. J. Syst. Evol. Microbiol.">
        <title>The Global Catalogue of Microorganisms (GCM) 10K type strain sequencing project: providing services to taxonomists for standard genome sequencing and annotation.</title>
        <authorList>
            <consortium name="The Broad Institute Genomics Platform"/>
            <consortium name="The Broad Institute Genome Sequencing Center for Infectious Disease"/>
            <person name="Wu L."/>
            <person name="Ma J."/>
        </authorList>
    </citation>
    <scope>NUCLEOTIDE SEQUENCE [LARGE SCALE GENOMIC DNA]</scope>
    <source>
        <strain evidence="2">CCUG 43304</strain>
    </source>
</reference>
<keyword evidence="2" id="KW-1185">Reference proteome</keyword>
<dbReference type="EMBL" id="JBHSTP010000003">
    <property type="protein sequence ID" value="MFC6356851.1"/>
    <property type="molecule type" value="Genomic_DNA"/>
</dbReference>
<evidence type="ECO:0000313" key="1">
    <source>
        <dbReference type="EMBL" id="MFC6356851.1"/>
    </source>
</evidence>
<dbReference type="RefSeq" id="WP_386731925.1">
    <property type="nucleotide sequence ID" value="NZ_JBHSTP010000003.1"/>
</dbReference>